<evidence type="ECO:0000313" key="4">
    <source>
        <dbReference type="Proteomes" id="UP000078516"/>
    </source>
</evidence>
<evidence type="ECO:0000313" key="5">
    <source>
        <dbReference type="Proteomes" id="UP000321361"/>
    </source>
</evidence>
<dbReference type="InterPro" id="IPR010057">
    <property type="entry name" value="Transcription_activator_Rgg_C"/>
</dbReference>
<reference evidence="3 4" key="1">
    <citation type="submission" date="2016-04" db="EMBL/GenBank/DDBJ databases">
        <title>Draft genome of an Enterococcus thailandicus strain isolated from bovine feces.</title>
        <authorList>
            <person name="Beukers A.G."/>
            <person name="Zaheer R."/>
            <person name="Goji N."/>
            <person name="Cook S.R."/>
            <person name="Amoako K."/>
            <person name="Chaves A.V."/>
            <person name="Ward M.P."/>
            <person name="Mcallister T.A."/>
        </authorList>
    </citation>
    <scope>NUCLEOTIDE SEQUENCE [LARGE SCALE GENOMIC DNA]</scope>
    <source>
        <strain evidence="3 4">F0711D 46</strain>
    </source>
</reference>
<dbReference type="OrthoDB" id="2185502at2"/>
<dbReference type="PROSITE" id="PS50943">
    <property type="entry name" value="HTH_CROC1"/>
    <property type="match status" value="1"/>
</dbReference>
<dbReference type="Gene3D" id="1.10.260.40">
    <property type="entry name" value="lambda repressor-like DNA-binding domains"/>
    <property type="match status" value="1"/>
</dbReference>
<accession>A0A179ERT5</accession>
<dbReference type="NCBIfam" id="TIGR01716">
    <property type="entry name" value="RGG_Cterm"/>
    <property type="match status" value="1"/>
</dbReference>
<dbReference type="SUPFAM" id="SSF47413">
    <property type="entry name" value="lambda repressor-like DNA-binding domains"/>
    <property type="match status" value="1"/>
</dbReference>
<evidence type="ECO:0000313" key="2">
    <source>
        <dbReference type="EMBL" id="GEK37494.1"/>
    </source>
</evidence>
<dbReference type="InterPro" id="IPR001387">
    <property type="entry name" value="Cro/C1-type_HTH"/>
</dbReference>
<dbReference type="EMBL" id="BJUG01000009">
    <property type="protein sequence ID" value="GEK37494.1"/>
    <property type="molecule type" value="Genomic_DNA"/>
</dbReference>
<protein>
    <submittedName>
        <fullName evidence="2">Rgg/GadR/MutR family transcriptional activator</fullName>
    </submittedName>
    <submittedName>
        <fullName evidence="3">Transcriptional regulator</fullName>
    </submittedName>
</protein>
<dbReference type="AlphaFoldDB" id="A0A179ERT5"/>
<dbReference type="Pfam" id="PF21259">
    <property type="entry name" value="Rgg_C"/>
    <property type="match status" value="1"/>
</dbReference>
<dbReference type="SMART" id="SM00530">
    <property type="entry name" value="HTH_XRE"/>
    <property type="match status" value="1"/>
</dbReference>
<keyword evidence="4" id="KW-1185">Reference proteome</keyword>
<evidence type="ECO:0000313" key="3">
    <source>
        <dbReference type="EMBL" id="OAQ55951.1"/>
    </source>
</evidence>
<dbReference type="RefSeq" id="WP_067482543.1">
    <property type="nucleotide sequence ID" value="NZ_BJUG01000009.1"/>
</dbReference>
<dbReference type="GO" id="GO:0003677">
    <property type="term" value="F:DNA binding"/>
    <property type="evidence" value="ECO:0007669"/>
    <property type="project" value="InterPro"/>
</dbReference>
<name>A0A179ERT5_ENTTH</name>
<dbReference type="Proteomes" id="UP000078516">
    <property type="component" value="Unassembled WGS sequence"/>
</dbReference>
<comment type="caution">
    <text evidence="3">The sequence shown here is derived from an EMBL/GenBank/DDBJ whole genome shotgun (WGS) entry which is preliminary data.</text>
</comment>
<dbReference type="Pfam" id="PF01381">
    <property type="entry name" value="HTH_3"/>
    <property type="match status" value="1"/>
</dbReference>
<feature type="domain" description="HTH cro/C1-type" evidence="1">
    <location>
        <begin position="8"/>
        <end position="61"/>
    </location>
</feature>
<dbReference type="PANTHER" id="PTHR37038">
    <property type="entry name" value="TRANSCRIPTIONAL REGULATOR-RELATED"/>
    <property type="match status" value="1"/>
</dbReference>
<gene>
    <name evidence="3" type="ORF">A6E74_04330</name>
    <name evidence="2" type="ORF">ETH01_17810</name>
</gene>
<dbReference type="InterPro" id="IPR053163">
    <property type="entry name" value="HTH-type_regulator_Rgg"/>
</dbReference>
<reference evidence="2 5" key="2">
    <citation type="submission" date="2019-07" db="EMBL/GenBank/DDBJ databases">
        <title>Whole genome shotgun sequence of Enterococcus thailandicus NBRC 101867.</title>
        <authorList>
            <person name="Hosoyama A."/>
            <person name="Uohara A."/>
            <person name="Ohji S."/>
            <person name="Ichikawa N."/>
        </authorList>
    </citation>
    <scope>NUCLEOTIDE SEQUENCE [LARGE SCALE GENOMIC DNA]</scope>
    <source>
        <strain evidence="2 5">NBRC 101867</strain>
    </source>
</reference>
<proteinExistence type="predicted"/>
<evidence type="ECO:0000259" key="1">
    <source>
        <dbReference type="PROSITE" id="PS50943"/>
    </source>
</evidence>
<dbReference type="CDD" id="cd00093">
    <property type="entry name" value="HTH_XRE"/>
    <property type="match status" value="1"/>
</dbReference>
<dbReference type="EMBL" id="LWMN01000011">
    <property type="protein sequence ID" value="OAQ55951.1"/>
    <property type="molecule type" value="Genomic_DNA"/>
</dbReference>
<dbReference type="InterPro" id="IPR010982">
    <property type="entry name" value="Lambda_DNA-bd_dom_sf"/>
</dbReference>
<dbReference type="Proteomes" id="UP000321361">
    <property type="component" value="Unassembled WGS sequence"/>
</dbReference>
<organism evidence="3 4">
    <name type="scientific">Enterococcus thailandicus</name>
    <dbReference type="NCBI Taxonomy" id="417368"/>
    <lineage>
        <taxon>Bacteria</taxon>
        <taxon>Bacillati</taxon>
        <taxon>Bacillota</taxon>
        <taxon>Bacilli</taxon>
        <taxon>Lactobacillales</taxon>
        <taxon>Enterococcaceae</taxon>
        <taxon>Enterococcus</taxon>
    </lineage>
</organism>
<sequence>MPEHAFLIRKLRKERGFTQEQLTMGISQRGTLAAFESRGTKISFELLINYLEKMNVTLEEYEFLLNEGSLSPKQKLTNYFLTTPGLTSAQEDELLKEYEKTGNIFYRLLYAQRKIILNHLENKATTPEVKKEIQLIMNYLEHIDTWGRFELSIFSRCLFIFKTDYIVRSFYHSVTKMGIYQDTTVQQNLLANFILNGVRLSFTRSSATLRTLFLTELKKLAELHTNSLNIAYYKIFSALDRLAQGDQSAIAEIDQGIHFFDWLGLTAMTDFIIRLKTTYS</sequence>